<proteinExistence type="predicted"/>
<evidence type="ECO:0000313" key="2">
    <source>
        <dbReference type="EMBL" id="SFF19325.1"/>
    </source>
</evidence>
<dbReference type="InterPro" id="IPR037883">
    <property type="entry name" value="Knr4/Smi1-like_sf"/>
</dbReference>
<dbReference type="SMART" id="SM00860">
    <property type="entry name" value="SMI1_KNR4"/>
    <property type="match status" value="1"/>
</dbReference>
<evidence type="ECO:0000313" key="3">
    <source>
        <dbReference type="Proteomes" id="UP000199400"/>
    </source>
</evidence>
<dbReference type="EMBL" id="FOMX01000034">
    <property type="protein sequence ID" value="SFF19325.1"/>
    <property type="molecule type" value="Genomic_DNA"/>
</dbReference>
<keyword evidence="3" id="KW-1185">Reference proteome</keyword>
<protein>
    <submittedName>
        <fullName evidence="2">SMI1 / KNR4 family (SUKH-1)</fullName>
    </submittedName>
</protein>
<dbReference type="SUPFAM" id="SSF160631">
    <property type="entry name" value="SMI1/KNR4-like"/>
    <property type="match status" value="1"/>
</dbReference>
<feature type="domain" description="Knr4/Smi1-like" evidence="1">
    <location>
        <begin position="38"/>
        <end position="227"/>
    </location>
</feature>
<dbReference type="InterPro" id="IPR018958">
    <property type="entry name" value="Knr4/Smi1-like_dom"/>
</dbReference>
<reference evidence="3" key="1">
    <citation type="submission" date="2016-10" db="EMBL/GenBank/DDBJ databases">
        <authorList>
            <person name="Varghese N."/>
            <person name="Submissions S."/>
        </authorList>
    </citation>
    <scope>NUCLEOTIDE SEQUENCE [LARGE SCALE GENOMIC DNA]</scope>
    <source>
        <strain evidence="3">ATCC 25963</strain>
    </source>
</reference>
<dbReference type="Proteomes" id="UP000199400">
    <property type="component" value="Unassembled WGS sequence"/>
</dbReference>
<dbReference type="OrthoDB" id="5519411at2"/>
<accession>A0A1I2GP26</accession>
<dbReference type="AlphaFoldDB" id="A0A1I2GP26"/>
<organism evidence="2 3">
    <name type="scientific">Nannocystis exedens</name>
    <dbReference type="NCBI Taxonomy" id="54"/>
    <lineage>
        <taxon>Bacteria</taxon>
        <taxon>Pseudomonadati</taxon>
        <taxon>Myxococcota</taxon>
        <taxon>Polyangia</taxon>
        <taxon>Nannocystales</taxon>
        <taxon>Nannocystaceae</taxon>
        <taxon>Nannocystis</taxon>
    </lineage>
</organism>
<name>A0A1I2GP26_9BACT</name>
<sequence>MARKRASSHSFRARFDAMVAALRKHPKIEVFDVVVRPPASAADLAAAEAAIGMRLPPEIRAFYEAHDGVFLEWGLKGEDYERTTPFAGPDDHHPPGCINLLPVRQAMSPSWEEDSHVNEIQPDHQELLFGAPLDPQPEVAAVCVDNYARYHHGDLVLGPSPVMVVSTDYGADMDSSDFVSFPVYLDLTLALFGVDRYEHGLGIGWSRQPQRVEAWTKQFELDALLARLSDDGEDENDDDED</sequence>
<gene>
    <name evidence="2" type="ORF">SAMN02745121_07427</name>
</gene>
<evidence type="ECO:0000259" key="1">
    <source>
        <dbReference type="SMART" id="SM00860"/>
    </source>
</evidence>
<dbReference type="RefSeq" id="WP_096327034.1">
    <property type="nucleotide sequence ID" value="NZ_FOMX01000034.1"/>
</dbReference>
<dbReference type="Pfam" id="PF09346">
    <property type="entry name" value="SMI1_KNR4"/>
    <property type="match status" value="1"/>
</dbReference>